<protein>
    <submittedName>
        <fullName evidence="1">Uncharacterized protein</fullName>
    </submittedName>
</protein>
<dbReference type="HOGENOM" id="CLU_3352852_0_0_6"/>
<reference evidence="1 2" key="1">
    <citation type="journal article" date="2011" name="PLoS Pathog.">
        <title>Dynamic evolution of pathogenicity revealed by sequencing and comparative genomics of 19 Pseudomonas syringae isolates.</title>
        <authorList>
            <person name="Baltrus D.A."/>
            <person name="Nishimura M.T."/>
            <person name="Romanchuk A."/>
            <person name="Chang J.H."/>
            <person name="Mukhtar M.S."/>
            <person name="Cherkis K."/>
            <person name="Roach J."/>
            <person name="Grant S.R."/>
            <person name="Jones C.D."/>
            <person name="Dangl J.L."/>
        </authorList>
    </citation>
    <scope>NUCLEOTIDE SEQUENCE [LARGE SCALE GENOMIC DNA]</scope>
    <source>
        <strain evidence="2">race 4</strain>
    </source>
</reference>
<name>F3CIC9_PSESG</name>
<comment type="caution">
    <text evidence="1">The sequence shown here is derived from an EMBL/GenBank/DDBJ whole genome shotgun (WGS) entry which is preliminary data.</text>
</comment>
<feature type="non-terminal residue" evidence="1">
    <location>
        <position position="42"/>
    </location>
</feature>
<dbReference type="EMBL" id="ADWY01003491">
    <property type="protein sequence ID" value="EGH19021.1"/>
    <property type="molecule type" value="Genomic_DNA"/>
</dbReference>
<feature type="non-terminal residue" evidence="1">
    <location>
        <position position="1"/>
    </location>
</feature>
<sequence length="42" mass="4534">DYVQAFAPEGIVPIASAVLWNHAEAAEVRKNANVAPPPLLFF</sequence>
<dbReference type="AlphaFoldDB" id="F3CIC9"/>
<evidence type="ECO:0000313" key="2">
    <source>
        <dbReference type="Proteomes" id="UP000005466"/>
    </source>
</evidence>
<evidence type="ECO:0000313" key="1">
    <source>
        <dbReference type="EMBL" id="EGH19021.1"/>
    </source>
</evidence>
<dbReference type="Proteomes" id="UP000005466">
    <property type="component" value="Unassembled WGS sequence"/>
</dbReference>
<organism evidence="1 2">
    <name type="scientific">Pseudomonas savastanoi pv. glycinea str. race 4</name>
    <dbReference type="NCBI Taxonomy" id="875330"/>
    <lineage>
        <taxon>Bacteria</taxon>
        <taxon>Pseudomonadati</taxon>
        <taxon>Pseudomonadota</taxon>
        <taxon>Gammaproteobacteria</taxon>
        <taxon>Pseudomonadales</taxon>
        <taxon>Pseudomonadaceae</taxon>
        <taxon>Pseudomonas</taxon>
    </lineage>
</organism>
<gene>
    <name evidence="1" type="ORF">Pgy4_39265</name>
</gene>
<accession>F3CIC9</accession>
<proteinExistence type="predicted"/>